<dbReference type="InterPro" id="IPR000215">
    <property type="entry name" value="Serpin_fam"/>
</dbReference>
<accession>A0A8D0NZP5</accession>
<protein>
    <recommendedName>
        <fullName evidence="7">Serpin domain-containing protein</fullName>
    </recommendedName>
</protein>
<sequence>MGQGSRGSTTSYSASVRPGPVPSVLRKGEGVYFFFLSPRRIDALYLPRFSVSGDYQLEDTLKQLGIQKVFTHEADLSGVTGDNKLGVSKVIHKAVLDVGEEGTEAAAATGIAMRTSTLQSLTVIFSRPFLFAVIDKDTGTVLFLGKVADPTGLPPPPGSPLCPQPPNLGTGTPSRFLGERHPPDQVCVLP</sequence>
<evidence type="ECO:0000256" key="5">
    <source>
        <dbReference type="RuleBase" id="RU000411"/>
    </source>
</evidence>
<dbReference type="PANTHER" id="PTHR11461">
    <property type="entry name" value="SERINE PROTEASE INHIBITOR, SERPIN"/>
    <property type="match status" value="1"/>
</dbReference>
<keyword evidence="4" id="KW-0968">Cytoplasmic vesicle</keyword>
<dbReference type="Ensembl" id="ENSSSCT00015065951.1">
    <property type="protein sequence ID" value="ENSSSCP00015026403.1"/>
    <property type="gene ID" value="ENSSSCG00015049524.1"/>
</dbReference>
<evidence type="ECO:0000313" key="8">
    <source>
        <dbReference type="Ensembl" id="ENSSSCP00015026403.1"/>
    </source>
</evidence>
<evidence type="ECO:0000259" key="7">
    <source>
        <dbReference type="SMART" id="SM00093"/>
    </source>
</evidence>
<evidence type="ECO:0000256" key="4">
    <source>
        <dbReference type="ARBA" id="ARBA00023329"/>
    </source>
</evidence>
<dbReference type="InterPro" id="IPR042178">
    <property type="entry name" value="Serpin_sf_1"/>
</dbReference>
<feature type="domain" description="Serpin" evidence="7">
    <location>
        <begin position="1"/>
        <end position="150"/>
    </location>
</feature>
<evidence type="ECO:0000256" key="3">
    <source>
        <dbReference type="ARBA" id="ARBA00011738"/>
    </source>
</evidence>
<dbReference type="Gene3D" id="2.30.39.10">
    <property type="entry name" value="Alpha-1-antitrypsin, domain 1"/>
    <property type="match status" value="1"/>
</dbReference>
<dbReference type="SMART" id="SM00093">
    <property type="entry name" value="SERPIN"/>
    <property type="match status" value="1"/>
</dbReference>
<organism evidence="8 9">
    <name type="scientific">Sus scrofa</name>
    <name type="common">Pig</name>
    <dbReference type="NCBI Taxonomy" id="9823"/>
    <lineage>
        <taxon>Eukaryota</taxon>
        <taxon>Metazoa</taxon>
        <taxon>Chordata</taxon>
        <taxon>Craniata</taxon>
        <taxon>Vertebrata</taxon>
        <taxon>Euteleostomi</taxon>
        <taxon>Mammalia</taxon>
        <taxon>Eutheria</taxon>
        <taxon>Laurasiatheria</taxon>
        <taxon>Artiodactyla</taxon>
        <taxon>Suina</taxon>
        <taxon>Suidae</taxon>
        <taxon>Sus</taxon>
    </lineage>
</organism>
<feature type="compositionally biased region" description="Pro residues" evidence="6">
    <location>
        <begin position="154"/>
        <end position="166"/>
    </location>
</feature>
<evidence type="ECO:0000256" key="2">
    <source>
        <dbReference type="ARBA" id="ARBA00009500"/>
    </source>
</evidence>
<dbReference type="GO" id="GO:0005615">
    <property type="term" value="C:extracellular space"/>
    <property type="evidence" value="ECO:0007669"/>
    <property type="project" value="InterPro"/>
</dbReference>
<dbReference type="GO" id="GO:0042583">
    <property type="term" value="C:chromaffin granule"/>
    <property type="evidence" value="ECO:0007669"/>
    <property type="project" value="UniProtKB-SubCell"/>
</dbReference>
<dbReference type="AlphaFoldDB" id="A0A8D0NZP5"/>
<dbReference type="InterPro" id="IPR042185">
    <property type="entry name" value="Serpin_sf_2"/>
</dbReference>
<dbReference type="Pfam" id="PF00079">
    <property type="entry name" value="Serpin"/>
    <property type="match status" value="1"/>
</dbReference>
<name>A0A8D0NZP5_PIG</name>
<evidence type="ECO:0000256" key="6">
    <source>
        <dbReference type="SAM" id="MobiDB-lite"/>
    </source>
</evidence>
<evidence type="ECO:0000313" key="9">
    <source>
        <dbReference type="Proteomes" id="UP000694726"/>
    </source>
</evidence>
<proteinExistence type="inferred from homology"/>
<dbReference type="SUPFAM" id="SSF56574">
    <property type="entry name" value="Serpins"/>
    <property type="match status" value="1"/>
</dbReference>
<dbReference type="Gene3D" id="3.30.497.10">
    <property type="entry name" value="Antithrombin, subunit I, domain 2"/>
    <property type="match status" value="1"/>
</dbReference>
<dbReference type="Proteomes" id="UP000694726">
    <property type="component" value="Unplaced"/>
</dbReference>
<dbReference type="InterPro" id="IPR036186">
    <property type="entry name" value="Serpin_sf"/>
</dbReference>
<dbReference type="InterPro" id="IPR023796">
    <property type="entry name" value="Serpin_dom"/>
</dbReference>
<dbReference type="GO" id="GO:0004867">
    <property type="term" value="F:serine-type endopeptidase inhibitor activity"/>
    <property type="evidence" value="ECO:0007669"/>
    <property type="project" value="InterPro"/>
</dbReference>
<comment type="subunit">
    <text evidence="3">Homodimer.</text>
</comment>
<comment type="subcellular location">
    <subcellularLocation>
        <location evidence="1">Cytoplasmic vesicle</location>
        <location evidence="1">Secretory vesicle</location>
        <location evidence="1">Chromaffin granule</location>
    </subcellularLocation>
</comment>
<reference evidence="8" key="1">
    <citation type="submission" date="2025-08" db="UniProtKB">
        <authorList>
            <consortium name="Ensembl"/>
        </authorList>
    </citation>
    <scope>IDENTIFICATION</scope>
</reference>
<evidence type="ECO:0000256" key="1">
    <source>
        <dbReference type="ARBA" id="ARBA00004248"/>
    </source>
</evidence>
<comment type="similarity">
    <text evidence="2 5">Belongs to the serpin family.</text>
</comment>
<dbReference type="PANTHER" id="PTHR11461:SF145">
    <property type="entry name" value="ALPHA-1-ANTICHYMOTRYPSIN"/>
    <property type="match status" value="1"/>
</dbReference>
<feature type="region of interest" description="Disordered" evidence="6">
    <location>
        <begin position="154"/>
        <end position="190"/>
    </location>
</feature>